<feature type="domain" description="NmrA-like" evidence="3">
    <location>
        <begin position="3"/>
        <end position="313"/>
    </location>
</feature>
<dbReference type="EMBL" id="JAVFKD010000004">
    <property type="protein sequence ID" value="KAK5994956.1"/>
    <property type="molecule type" value="Genomic_DNA"/>
</dbReference>
<dbReference type="Gene3D" id="3.90.25.10">
    <property type="entry name" value="UDP-galactose 4-epimerase, domain 1"/>
    <property type="match status" value="1"/>
</dbReference>
<organism evidence="4 5">
    <name type="scientific">Cladobotryum mycophilum</name>
    <dbReference type="NCBI Taxonomy" id="491253"/>
    <lineage>
        <taxon>Eukaryota</taxon>
        <taxon>Fungi</taxon>
        <taxon>Dikarya</taxon>
        <taxon>Ascomycota</taxon>
        <taxon>Pezizomycotina</taxon>
        <taxon>Sordariomycetes</taxon>
        <taxon>Hypocreomycetidae</taxon>
        <taxon>Hypocreales</taxon>
        <taxon>Hypocreaceae</taxon>
        <taxon>Cladobotryum</taxon>
    </lineage>
</organism>
<dbReference type="Gene3D" id="3.40.50.720">
    <property type="entry name" value="NAD(P)-binding Rossmann-like Domain"/>
    <property type="match status" value="1"/>
</dbReference>
<evidence type="ECO:0000259" key="3">
    <source>
        <dbReference type="Pfam" id="PF05368"/>
    </source>
</evidence>
<evidence type="ECO:0000256" key="1">
    <source>
        <dbReference type="ARBA" id="ARBA00006328"/>
    </source>
</evidence>
<proteinExistence type="inferred from homology"/>
<gene>
    <name evidence="4" type="ORF">PT974_03345</name>
</gene>
<evidence type="ECO:0000313" key="5">
    <source>
        <dbReference type="Proteomes" id="UP001338125"/>
    </source>
</evidence>
<comment type="caution">
    <text evidence="4">The sequence shown here is derived from an EMBL/GenBank/DDBJ whole genome shotgun (WGS) entry which is preliminary data.</text>
</comment>
<protein>
    <recommendedName>
        <fullName evidence="3">NmrA-like domain-containing protein</fullName>
    </recommendedName>
</protein>
<dbReference type="Pfam" id="PF05368">
    <property type="entry name" value="NmrA"/>
    <property type="match status" value="1"/>
</dbReference>
<dbReference type="Proteomes" id="UP001338125">
    <property type="component" value="Unassembled WGS sequence"/>
</dbReference>
<dbReference type="PANTHER" id="PTHR42748:SF7">
    <property type="entry name" value="NMRA LIKE REDOX SENSOR 1-RELATED"/>
    <property type="match status" value="1"/>
</dbReference>
<reference evidence="4 5" key="1">
    <citation type="submission" date="2024-01" db="EMBL/GenBank/DDBJ databases">
        <title>Complete genome of Cladobotryum mycophilum ATHUM6906.</title>
        <authorList>
            <person name="Christinaki A.C."/>
            <person name="Myridakis A.I."/>
            <person name="Kouvelis V.N."/>
        </authorList>
    </citation>
    <scope>NUCLEOTIDE SEQUENCE [LARGE SCALE GENOMIC DNA]</scope>
    <source>
        <strain evidence="4 5">ATHUM6906</strain>
    </source>
</reference>
<dbReference type="InterPro" id="IPR051164">
    <property type="entry name" value="NmrA-like_oxidored"/>
</dbReference>
<sequence>MAKRNIIVIGATGKQGRAFIHALLSPSSDGDTNNEAYHVWAITRQPFSPSAAGILEAEKDHEKNITIVGGDVNDAGRMKEIFTQVSTADGAIFGVFVVLAYPGLGNKSDEEIKQGKMLADLAFEFKVEAFVYSSAIQPGPDQDDVHDASHKAKREIELYGKQLGDKGLNWIIVRPGFFMENFDGFVGSLAVSMLSNGLRKETNIALVATEDIGKVSAGVFQNHKRYLHKTLSITGGCLTMNEITAAYKDATGKQMPSTPSFFSNLLLRFSTGAQHVVKEIERNHDVRANGEYPEFDSEVELAKSACELQDYRTWITRRTQKGAE</sequence>
<evidence type="ECO:0000256" key="2">
    <source>
        <dbReference type="ARBA" id="ARBA00022857"/>
    </source>
</evidence>
<dbReference type="SUPFAM" id="SSF51735">
    <property type="entry name" value="NAD(P)-binding Rossmann-fold domains"/>
    <property type="match status" value="1"/>
</dbReference>
<comment type="similarity">
    <text evidence="1">Belongs to the NmrA-type oxidoreductase family.</text>
</comment>
<keyword evidence="2" id="KW-0521">NADP</keyword>
<name>A0ABR0ST91_9HYPO</name>
<dbReference type="PANTHER" id="PTHR42748">
    <property type="entry name" value="NITROGEN METABOLITE REPRESSION PROTEIN NMRA FAMILY MEMBER"/>
    <property type="match status" value="1"/>
</dbReference>
<evidence type="ECO:0000313" key="4">
    <source>
        <dbReference type="EMBL" id="KAK5994956.1"/>
    </source>
</evidence>
<dbReference type="InterPro" id="IPR008030">
    <property type="entry name" value="NmrA-like"/>
</dbReference>
<keyword evidence="5" id="KW-1185">Reference proteome</keyword>
<dbReference type="InterPro" id="IPR036291">
    <property type="entry name" value="NAD(P)-bd_dom_sf"/>
</dbReference>
<accession>A0ABR0ST91</accession>